<reference evidence="1 2" key="1">
    <citation type="submission" date="2018-11" db="EMBL/GenBank/DDBJ databases">
        <title>Species Designations Belie Phenotypic and Genotypic Heterogeneity in Oral Streptococci.</title>
        <authorList>
            <person name="Velsko I."/>
        </authorList>
    </citation>
    <scope>NUCLEOTIDE SEQUENCE [LARGE SCALE GENOMIC DNA]</scope>
    <source>
        <strain evidence="1 2">BCC12</strain>
    </source>
</reference>
<gene>
    <name evidence="1" type="ORF">D8802_01335</name>
</gene>
<organism evidence="1 2">
    <name type="scientific">Streptococcus oralis</name>
    <dbReference type="NCBI Taxonomy" id="1303"/>
    <lineage>
        <taxon>Bacteria</taxon>
        <taxon>Bacillati</taxon>
        <taxon>Bacillota</taxon>
        <taxon>Bacilli</taxon>
        <taxon>Lactobacillales</taxon>
        <taxon>Streptococcaceae</taxon>
        <taxon>Streptococcus</taxon>
    </lineage>
</organism>
<dbReference type="OrthoDB" id="2219479at2"/>
<protein>
    <submittedName>
        <fullName evidence="1">Uncharacterized protein</fullName>
    </submittedName>
</protein>
<comment type="caution">
    <text evidence="1">The sequence shown here is derived from an EMBL/GenBank/DDBJ whole genome shotgun (WGS) entry which is preliminary data.</text>
</comment>
<proteinExistence type="predicted"/>
<evidence type="ECO:0000313" key="2">
    <source>
        <dbReference type="Proteomes" id="UP000280182"/>
    </source>
</evidence>
<name>A0A3R9SB59_STROR</name>
<dbReference type="RefSeq" id="WP_125394514.1">
    <property type="nucleotide sequence ID" value="NZ_RJPJ01000002.1"/>
</dbReference>
<evidence type="ECO:0000313" key="1">
    <source>
        <dbReference type="EMBL" id="RSJ68466.1"/>
    </source>
</evidence>
<sequence length="146" mass="17022">MKKLKLNSGMKSEKTIDGYRLNPTEKYVINLKNEMGFAISTMQAIHMFGFPPAFKNWHAWLFKNGFSMETPNPTNEFVAKFYGREPLWKTPYSMGIVVKAEEDDDYYIVMECSSKNTGFEHTQILLNMGGCMQEDYTHLMFEFPEK</sequence>
<dbReference type="Proteomes" id="UP000280182">
    <property type="component" value="Unassembled WGS sequence"/>
</dbReference>
<accession>A0A3R9SB59</accession>
<dbReference type="AlphaFoldDB" id="A0A3R9SB59"/>
<dbReference type="EMBL" id="RJPJ01000002">
    <property type="protein sequence ID" value="RSJ68466.1"/>
    <property type="molecule type" value="Genomic_DNA"/>
</dbReference>